<keyword evidence="5" id="KW-0378">Hydrolase</keyword>
<name>A0ABV9NGT5_9GAMM</name>
<organism evidence="5 6">
    <name type="scientific">Coralloluteibacterium thermophilum</name>
    <dbReference type="NCBI Taxonomy" id="2707049"/>
    <lineage>
        <taxon>Bacteria</taxon>
        <taxon>Pseudomonadati</taxon>
        <taxon>Pseudomonadota</taxon>
        <taxon>Gammaproteobacteria</taxon>
        <taxon>Lysobacterales</taxon>
        <taxon>Lysobacteraceae</taxon>
        <taxon>Coralloluteibacterium</taxon>
    </lineage>
</organism>
<dbReference type="Pfam" id="PF00990">
    <property type="entry name" value="GGDEF"/>
    <property type="match status" value="1"/>
</dbReference>
<dbReference type="Proteomes" id="UP001595892">
    <property type="component" value="Unassembled WGS sequence"/>
</dbReference>
<dbReference type="EMBL" id="JBHSGG010000002">
    <property type="protein sequence ID" value="MFC4726915.1"/>
    <property type="molecule type" value="Genomic_DNA"/>
</dbReference>
<dbReference type="SMART" id="SM00052">
    <property type="entry name" value="EAL"/>
    <property type="match status" value="1"/>
</dbReference>
<dbReference type="SMART" id="SM00065">
    <property type="entry name" value="GAF"/>
    <property type="match status" value="1"/>
</dbReference>
<dbReference type="SUPFAM" id="SSF55781">
    <property type="entry name" value="GAF domain-like"/>
    <property type="match status" value="1"/>
</dbReference>
<feature type="domain" description="PAC" evidence="2">
    <location>
        <begin position="206"/>
        <end position="259"/>
    </location>
</feature>
<feature type="domain" description="PAS" evidence="1">
    <location>
        <begin position="134"/>
        <end position="178"/>
    </location>
</feature>
<dbReference type="EC" id="3.1.4.52" evidence="5"/>
<dbReference type="PANTHER" id="PTHR44757">
    <property type="entry name" value="DIGUANYLATE CYCLASE DGCP"/>
    <property type="match status" value="1"/>
</dbReference>
<dbReference type="PROSITE" id="PS50113">
    <property type="entry name" value="PAC"/>
    <property type="match status" value="1"/>
</dbReference>
<dbReference type="RefSeq" id="WP_377002879.1">
    <property type="nucleotide sequence ID" value="NZ_JBHSGG010000002.1"/>
</dbReference>
<dbReference type="InterPro" id="IPR000014">
    <property type="entry name" value="PAS"/>
</dbReference>
<dbReference type="InterPro" id="IPR043128">
    <property type="entry name" value="Rev_trsase/Diguanyl_cyclase"/>
</dbReference>
<evidence type="ECO:0000259" key="4">
    <source>
        <dbReference type="PROSITE" id="PS50887"/>
    </source>
</evidence>
<dbReference type="PROSITE" id="PS50887">
    <property type="entry name" value="GGDEF"/>
    <property type="match status" value="1"/>
</dbReference>
<dbReference type="InterPro" id="IPR013767">
    <property type="entry name" value="PAS_fold"/>
</dbReference>
<dbReference type="Gene3D" id="3.30.450.20">
    <property type="entry name" value="PAS domain"/>
    <property type="match status" value="2"/>
</dbReference>
<dbReference type="InterPro" id="IPR052155">
    <property type="entry name" value="Biofilm_reg_signaling"/>
</dbReference>
<dbReference type="InterPro" id="IPR035965">
    <property type="entry name" value="PAS-like_dom_sf"/>
</dbReference>
<evidence type="ECO:0000259" key="2">
    <source>
        <dbReference type="PROSITE" id="PS50113"/>
    </source>
</evidence>
<dbReference type="InterPro" id="IPR003018">
    <property type="entry name" value="GAF"/>
</dbReference>
<dbReference type="Gene3D" id="3.30.450.40">
    <property type="match status" value="1"/>
</dbReference>
<dbReference type="NCBIfam" id="NF008467">
    <property type="entry name" value="PRK11359.1"/>
    <property type="match status" value="1"/>
</dbReference>
<dbReference type="SUPFAM" id="SSF55785">
    <property type="entry name" value="PYP-like sensor domain (PAS domain)"/>
    <property type="match status" value="2"/>
</dbReference>
<dbReference type="PROSITE" id="PS50883">
    <property type="entry name" value="EAL"/>
    <property type="match status" value="1"/>
</dbReference>
<dbReference type="InterPro" id="IPR029787">
    <property type="entry name" value="Nucleotide_cyclase"/>
</dbReference>
<dbReference type="InterPro" id="IPR012226">
    <property type="entry name" value="Diguanyl_cyclase/Pdiesterase"/>
</dbReference>
<dbReference type="Gene3D" id="3.30.70.270">
    <property type="match status" value="1"/>
</dbReference>
<evidence type="ECO:0000313" key="6">
    <source>
        <dbReference type="Proteomes" id="UP001595892"/>
    </source>
</evidence>
<dbReference type="Pfam" id="PF13185">
    <property type="entry name" value="GAF_2"/>
    <property type="match status" value="1"/>
</dbReference>
<keyword evidence="6" id="KW-1185">Reference proteome</keyword>
<reference evidence="6" key="1">
    <citation type="journal article" date="2019" name="Int. J. Syst. Evol. Microbiol.">
        <title>The Global Catalogue of Microorganisms (GCM) 10K type strain sequencing project: providing services to taxonomists for standard genome sequencing and annotation.</title>
        <authorList>
            <consortium name="The Broad Institute Genomics Platform"/>
            <consortium name="The Broad Institute Genome Sequencing Center for Infectious Disease"/>
            <person name="Wu L."/>
            <person name="Ma J."/>
        </authorList>
    </citation>
    <scope>NUCLEOTIDE SEQUENCE [LARGE SCALE GENOMIC DNA]</scope>
    <source>
        <strain evidence="6">CGMCC 1.13574</strain>
    </source>
</reference>
<dbReference type="Gene3D" id="3.20.20.450">
    <property type="entry name" value="EAL domain"/>
    <property type="match status" value="1"/>
</dbReference>
<gene>
    <name evidence="5" type="primary">dosP</name>
    <name evidence="5" type="synonym">pdeO</name>
    <name evidence="5" type="ORF">ACFO3Q_01810</name>
</gene>
<dbReference type="InterPro" id="IPR000700">
    <property type="entry name" value="PAS-assoc_C"/>
</dbReference>
<sequence>MTPASMMEGSTDLLLPALEQAAVAVVVIDDADRVLFFNQAAERLWGFNREEVLGRHMRPLLPRELRGVHDGFTRKNREGGSPRVAWTSRELLMERKDGQRLWAAFSLSKIDVGGRIHYMAFARDVSAEVERREENRLLLLAVNHTDRPIFVLDGACRIVQANRAFTELFGYTATEIIGMRPDDVLAGPGAPPAALARVWERARPGFSEEIRAMCRDGRELWVRASVDPVFDGEADTLRNQVVVLSDVTEERQIRDLERDVLEALTSDLPFPALGDFLCRRIEAIVPGVLVSVCRVVERRLRPWAAPSFHASYGAEWEGVEIGEGVAGCGTCAHRGEPVMVHDIGTDPLWAPYRDRMLAHGYRACWTYPVKRRDGSVAGTFAFYFRRGGGPDAYLERVAAACVRLCTLAIEHEESRQQLNRLSRYDALTGLPNRAQLLDHVGALLASRGDGEVAFFHIGLDRFKDVNETLGHAAGDQTLAEMANRLKWHLSEDQFLARVEGDAFVLVVPGCDAHRAVRVAADVQQAISAPIDVAGFSLDLSASIGIVHYPGASRDRDELLQNARSAMERVKAAGGGDALFFSHGMNRLARDRLLLGAALRRAVAAGDLRLEYQPQVRPGCGGLYGVEALARWCDPEFGEVPPDRFIGLAEEIGEIEAIGRWALREACRAMARWRAAGLGVPVVAINLSPFNFRSRDLPDCIAALLDEHDLPGRCLTVEITEGLMMEATPQTLDIMRRIRALGVGLSVDDFGTGFSSLSSLASLPVTEVKMDRSFIARCEREKRAQTLVTAMIGVGRSLDLTVVAEGVESEDQRRLLHELECPVVQGYLFSRPLPLDAFERWLAARGGAAAPAVAGGAAVG</sequence>
<dbReference type="NCBIfam" id="TIGR00229">
    <property type="entry name" value="sensory_box"/>
    <property type="match status" value="2"/>
</dbReference>
<dbReference type="InterPro" id="IPR001633">
    <property type="entry name" value="EAL_dom"/>
</dbReference>
<dbReference type="PROSITE" id="PS50112">
    <property type="entry name" value="PAS"/>
    <property type="match status" value="2"/>
</dbReference>
<dbReference type="SMART" id="SM00267">
    <property type="entry name" value="GGDEF"/>
    <property type="match status" value="1"/>
</dbReference>
<proteinExistence type="predicted"/>
<dbReference type="Pfam" id="PF00989">
    <property type="entry name" value="PAS"/>
    <property type="match status" value="1"/>
</dbReference>
<accession>A0ABV9NGT5</accession>
<dbReference type="InterPro" id="IPR001610">
    <property type="entry name" value="PAC"/>
</dbReference>
<dbReference type="GO" id="GO:0071111">
    <property type="term" value="F:cyclic-guanylate-specific phosphodiesterase activity"/>
    <property type="evidence" value="ECO:0007669"/>
    <property type="project" value="UniProtKB-EC"/>
</dbReference>
<dbReference type="NCBIfam" id="TIGR00254">
    <property type="entry name" value="GGDEF"/>
    <property type="match status" value="1"/>
</dbReference>
<dbReference type="PANTHER" id="PTHR44757:SF2">
    <property type="entry name" value="BIOFILM ARCHITECTURE MAINTENANCE PROTEIN MBAA"/>
    <property type="match status" value="1"/>
</dbReference>
<feature type="domain" description="GGDEF" evidence="4">
    <location>
        <begin position="450"/>
        <end position="582"/>
    </location>
</feature>
<dbReference type="CDD" id="cd01948">
    <property type="entry name" value="EAL"/>
    <property type="match status" value="1"/>
</dbReference>
<evidence type="ECO:0000259" key="3">
    <source>
        <dbReference type="PROSITE" id="PS50883"/>
    </source>
</evidence>
<dbReference type="Pfam" id="PF13426">
    <property type="entry name" value="PAS_9"/>
    <property type="match status" value="1"/>
</dbReference>
<dbReference type="SUPFAM" id="SSF55073">
    <property type="entry name" value="Nucleotide cyclase"/>
    <property type="match status" value="1"/>
</dbReference>
<evidence type="ECO:0000313" key="5">
    <source>
        <dbReference type="EMBL" id="MFC4726915.1"/>
    </source>
</evidence>
<dbReference type="SMART" id="SM00091">
    <property type="entry name" value="PAS"/>
    <property type="match status" value="2"/>
</dbReference>
<protein>
    <submittedName>
        <fullName evidence="5">Oxygen-sensing cyclic-di-GMP phosphodiesterase DosP</fullName>
        <ecNumber evidence="5">3.1.4.52</ecNumber>
    </submittedName>
</protein>
<dbReference type="CDD" id="cd00130">
    <property type="entry name" value="PAS"/>
    <property type="match status" value="2"/>
</dbReference>
<feature type="domain" description="PAS" evidence="1">
    <location>
        <begin position="10"/>
        <end position="55"/>
    </location>
</feature>
<dbReference type="PIRSF" id="PIRSF005925">
    <property type="entry name" value="Dos"/>
    <property type="match status" value="1"/>
</dbReference>
<dbReference type="InterPro" id="IPR035919">
    <property type="entry name" value="EAL_sf"/>
</dbReference>
<evidence type="ECO:0000259" key="1">
    <source>
        <dbReference type="PROSITE" id="PS50112"/>
    </source>
</evidence>
<dbReference type="SMART" id="SM00086">
    <property type="entry name" value="PAC"/>
    <property type="match status" value="2"/>
</dbReference>
<feature type="domain" description="EAL" evidence="3">
    <location>
        <begin position="591"/>
        <end position="845"/>
    </location>
</feature>
<dbReference type="SUPFAM" id="SSF141868">
    <property type="entry name" value="EAL domain-like"/>
    <property type="match status" value="1"/>
</dbReference>
<dbReference type="CDD" id="cd01949">
    <property type="entry name" value="GGDEF"/>
    <property type="match status" value="1"/>
</dbReference>
<comment type="caution">
    <text evidence="5">The sequence shown here is derived from an EMBL/GenBank/DDBJ whole genome shotgun (WGS) entry which is preliminary data.</text>
</comment>
<dbReference type="Pfam" id="PF00563">
    <property type="entry name" value="EAL"/>
    <property type="match status" value="1"/>
</dbReference>
<dbReference type="InterPro" id="IPR029016">
    <property type="entry name" value="GAF-like_dom_sf"/>
</dbReference>
<dbReference type="InterPro" id="IPR000160">
    <property type="entry name" value="GGDEF_dom"/>
</dbReference>